<dbReference type="SMART" id="SM00248">
    <property type="entry name" value="ANK"/>
    <property type="match status" value="2"/>
</dbReference>
<feature type="repeat" description="ANK" evidence="3">
    <location>
        <begin position="42"/>
        <end position="74"/>
    </location>
</feature>
<keyword evidence="4" id="KW-0808">Transferase</keyword>
<evidence type="ECO:0000256" key="1">
    <source>
        <dbReference type="ARBA" id="ARBA00022737"/>
    </source>
</evidence>
<dbReference type="HOGENOM" id="CLU_1603843_0_0_1"/>
<dbReference type="PROSITE" id="PS50297">
    <property type="entry name" value="ANK_REP_REGION"/>
    <property type="match status" value="2"/>
</dbReference>
<comment type="caution">
    <text evidence="4">The sequence shown here is derived from an EMBL/GenBank/DDBJ whole genome shotgun (WGS) entry which is preliminary data.</text>
</comment>
<dbReference type="SUPFAM" id="SSF48403">
    <property type="entry name" value="Ankyrin repeat"/>
    <property type="match status" value="1"/>
</dbReference>
<keyword evidence="4" id="KW-0418">Kinase</keyword>
<keyword evidence="1" id="KW-0677">Repeat</keyword>
<sequence>MFKKQELDDLIEAIEKGVYCDVQKHLDNGTNANSRHDKDVSHRKPLLSYAAMYGHTDIMKLLIDRGAKVDKTDLHGRTPLSWAAEHCHFGAVKLLVEHGANVNAEDGEWTTPLAWLLYAEDVDVKQDLLQDYLMSKDARQILDHTSWHRLKYSLKTRWNWIRSVRV</sequence>
<dbReference type="Gene3D" id="1.25.40.20">
    <property type="entry name" value="Ankyrin repeat-containing domain"/>
    <property type="match status" value="1"/>
</dbReference>
<dbReference type="GO" id="GO:0016301">
    <property type="term" value="F:kinase activity"/>
    <property type="evidence" value="ECO:0007669"/>
    <property type="project" value="UniProtKB-KW"/>
</dbReference>
<dbReference type="InterPro" id="IPR036770">
    <property type="entry name" value="Ankyrin_rpt-contain_sf"/>
</dbReference>
<reference evidence="4" key="1">
    <citation type="journal article" date="2014" name="PLoS Genet.">
        <title>Signature Gene Expression Reveals Novel Clues to the Molecular Mechanisms of Dimorphic Transition in Penicillium marneffei.</title>
        <authorList>
            <person name="Yang E."/>
            <person name="Wang G."/>
            <person name="Cai J."/>
            <person name="Woo P.C."/>
            <person name="Lau S.K."/>
            <person name="Yuen K.-Y."/>
            <person name="Chow W.-N."/>
            <person name="Lin X."/>
        </authorList>
    </citation>
    <scope>NUCLEOTIDE SEQUENCE [LARGE SCALE GENOMIC DNA]</scope>
    <source>
        <strain evidence="4">PM1</strain>
    </source>
</reference>
<dbReference type="InterPro" id="IPR002110">
    <property type="entry name" value="Ankyrin_rpt"/>
</dbReference>
<evidence type="ECO:0000256" key="3">
    <source>
        <dbReference type="PROSITE-ProRule" id="PRU00023"/>
    </source>
</evidence>
<dbReference type="AlphaFoldDB" id="A0A093VZK5"/>
<dbReference type="Pfam" id="PF12796">
    <property type="entry name" value="Ank_2"/>
    <property type="match status" value="1"/>
</dbReference>
<dbReference type="PANTHER" id="PTHR24171">
    <property type="entry name" value="ANKYRIN REPEAT DOMAIN-CONTAINING PROTEIN 39-RELATED"/>
    <property type="match status" value="1"/>
</dbReference>
<keyword evidence="2 3" id="KW-0040">ANK repeat</keyword>
<evidence type="ECO:0000313" key="4">
    <source>
        <dbReference type="EMBL" id="KFX52051.1"/>
    </source>
</evidence>
<protein>
    <submittedName>
        <fullName evidence="4">Kinase D-interacting substrate of 220 kDa</fullName>
    </submittedName>
</protein>
<feature type="repeat" description="ANK" evidence="3">
    <location>
        <begin position="75"/>
        <end position="107"/>
    </location>
</feature>
<accession>A0A093VZK5</accession>
<dbReference type="EMBL" id="JPOX01000003">
    <property type="protein sequence ID" value="KFX52051.1"/>
    <property type="molecule type" value="Genomic_DNA"/>
</dbReference>
<dbReference type="PROSITE" id="PS50088">
    <property type="entry name" value="ANK_REPEAT"/>
    <property type="match status" value="2"/>
</dbReference>
<organism evidence="4">
    <name type="scientific">Talaromyces marneffei PM1</name>
    <dbReference type="NCBI Taxonomy" id="1077442"/>
    <lineage>
        <taxon>Eukaryota</taxon>
        <taxon>Fungi</taxon>
        <taxon>Dikarya</taxon>
        <taxon>Ascomycota</taxon>
        <taxon>Pezizomycotina</taxon>
        <taxon>Eurotiomycetes</taxon>
        <taxon>Eurotiomycetidae</taxon>
        <taxon>Eurotiales</taxon>
        <taxon>Trichocomaceae</taxon>
        <taxon>Talaromyces</taxon>
        <taxon>Talaromyces sect. Talaromyces</taxon>
    </lineage>
</organism>
<name>A0A093VZK5_TALMA</name>
<proteinExistence type="predicted"/>
<evidence type="ECO:0000256" key="2">
    <source>
        <dbReference type="ARBA" id="ARBA00023043"/>
    </source>
</evidence>
<gene>
    <name evidence="4" type="ORF">GQ26_0030220</name>
</gene>